<dbReference type="GO" id="GO:0000049">
    <property type="term" value="F:tRNA binding"/>
    <property type="evidence" value="ECO:0007669"/>
    <property type="project" value="TreeGrafter"/>
</dbReference>
<dbReference type="Pfam" id="PF01171">
    <property type="entry name" value="ATP_bind_3"/>
    <property type="match status" value="1"/>
</dbReference>
<dbReference type="EMBL" id="LNQE01000304">
    <property type="protein sequence ID" value="KUG27643.1"/>
    <property type="molecule type" value="Genomic_DNA"/>
</dbReference>
<dbReference type="SUPFAM" id="SSF52402">
    <property type="entry name" value="Adenine nucleotide alpha hydrolases-like"/>
    <property type="match status" value="1"/>
</dbReference>
<comment type="caution">
    <text evidence="4">The sequence shown here is derived from an EMBL/GenBank/DDBJ whole genome shotgun (WGS) entry which is preliminary data.</text>
</comment>
<reference evidence="4" key="1">
    <citation type="journal article" date="2015" name="Proc. Natl. Acad. Sci. U.S.A.">
        <title>Networks of energetic and metabolic interactions define dynamics in microbial communities.</title>
        <authorList>
            <person name="Embree M."/>
            <person name="Liu J.K."/>
            <person name="Al-Bassam M.M."/>
            <person name="Zengler K."/>
        </authorList>
    </citation>
    <scope>NUCLEOTIDE SEQUENCE</scope>
</reference>
<evidence type="ECO:0000313" key="4">
    <source>
        <dbReference type="EMBL" id="KUG27643.1"/>
    </source>
</evidence>
<dbReference type="GO" id="GO:0002143">
    <property type="term" value="P:tRNA wobble position uridine thiolation"/>
    <property type="evidence" value="ECO:0007669"/>
    <property type="project" value="TreeGrafter"/>
</dbReference>
<organism evidence="4">
    <name type="scientific">hydrocarbon metagenome</name>
    <dbReference type="NCBI Taxonomy" id="938273"/>
    <lineage>
        <taxon>unclassified sequences</taxon>
        <taxon>metagenomes</taxon>
        <taxon>ecological metagenomes</taxon>
    </lineage>
</organism>
<name>A0A0W8G397_9ZZZZ</name>
<proteinExistence type="predicted"/>
<feature type="domain" description="2-thiouridine synthetase TtuA-like N-terminal LIM" evidence="3">
    <location>
        <begin position="2"/>
        <end position="27"/>
    </location>
</feature>
<evidence type="ECO:0000259" key="2">
    <source>
        <dbReference type="Pfam" id="PF01171"/>
    </source>
</evidence>
<evidence type="ECO:0000256" key="1">
    <source>
        <dbReference type="ARBA" id="ARBA00022679"/>
    </source>
</evidence>
<dbReference type="InterPro" id="IPR011063">
    <property type="entry name" value="TilS/TtcA_N"/>
</dbReference>
<dbReference type="PANTHER" id="PTHR11807:SF27">
    <property type="entry name" value="TRNA-5-METHYLURIDINE(54) 2-SULFURTRANSFERASE"/>
    <property type="match status" value="1"/>
</dbReference>
<dbReference type="AlphaFoldDB" id="A0A0W8G397"/>
<dbReference type="GO" id="GO:0016740">
    <property type="term" value="F:transferase activity"/>
    <property type="evidence" value="ECO:0007669"/>
    <property type="project" value="UniProtKB-KW"/>
</dbReference>
<accession>A0A0W8G397</accession>
<dbReference type="InterPro" id="IPR035107">
    <property type="entry name" value="tRNA_thiolation_TtcA_Ctu1"/>
</dbReference>
<evidence type="ECO:0000259" key="3">
    <source>
        <dbReference type="Pfam" id="PF22082"/>
    </source>
</evidence>
<protein>
    <submittedName>
        <fullName evidence="4">Trna(U54)-2-thioribothymidine synthetase</fullName>
    </submittedName>
</protein>
<dbReference type="PIRSF" id="PIRSF004976">
    <property type="entry name" value="ATPase_YdaO"/>
    <property type="match status" value="1"/>
</dbReference>
<keyword evidence="1" id="KW-0808">Transferase</keyword>
<dbReference type="PANTHER" id="PTHR11807">
    <property type="entry name" value="ATPASES OF THE PP SUPERFAMILY-RELATED"/>
    <property type="match status" value="1"/>
</dbReference>
<dbReference type="Pfam" id="PF22082">
    <property type="entry name" value="TtuA_LIM_N"/>
    <property type="match status" value="1"/>
</dbReference>
<dbReference type="InterPro" id="IPR014729">
    <property type="entry name" value="Rossmann-like_a/b/a_fold"/>
</dbReference>
<dbReference type="Gene3D" id="3.40.50.620">
    <property type="entry name" value="HUPs"/>
    <property type="match status" value="1"/>
</dbReference>
<dbReference type="InterPro" id="IPR054306">
    <property type="entry name" value="TtuA-like_LIM_N"/>
</dbReference>
<feature type="domain" description="tRNA(Ile)-lysidine/2-thiocytidine synthase N-terminal" evidence="2">
    <location>
        <begin position="50"/>
        <end position="173"/>
    </location>
</feature>
<gene>
    <name evidence="4" type="ORF">ASZ90_002501</name>
</gene>
<sequence length="304" mass="33221">MKCRRCGDVAQVALPSHHTGFCPACFLDFFRGQVERAIRRHRMFGPDERIVVAVSGGKDSLALLTVLGELGYAPEAVHIDLGIPDSSVPVRAFVEDFCRARGHVLHVVETAADGLAIPDVKRAVRRPICSMCGKIKRHWFNRFAFEHGFAAMATGHNLDDEVSRLFANTLRWDAAYLSGQGPTLPGEGKFVRKVKPLCRLTEFETAAYCFFQGIAHWHEACPYSGGASFTSHKRLLADLEHTSPGSKTAFYENFLHTGRPAFAAAGKMGYGELRDCAECGYPSSGEICGVCRVRHMVAGTAGAS</sequence>
<dbReference type="GO" id="GO:0002144">
    <property type="term" value="C:cytosolic tRNA wobble base thiouridylase complex"/>
    <property type="evidence" value="ECO:0007669"/>
    <property type="project" value="TreeGrafter"/>
</dbReference>